<evidence type="ECO:0000256" key="1">
    <source>
        <dbReference type="SAM" id="Coils"/>
    </source>
</evidence>
<dbReference type="EMBL" id="JAELUR010000014">
    <property type="protein sequence ID" value="KAG7423896.1"/>
    <property type="molecule type" value="Genomic_DNA"/>
</dbReference>
<evidence type="ECO:0000313" key="4">
    <source>
        <dbReference type="EMBL" id="KAG7423351.1"/>
    </source>
</evidence>
<evidence type="ECO:0000313" key="9">
    <source>
        <dbReference type="EMBL" id="KAG7436603.1"/>
    </source>
</evidence>
<proteinExistence type="predicted"/>
<dbReference type="Proteomes" id="UP000693942">
    <property type="component" value="Unassembled WGS sequence"/>
</dbReference>
<evidence type="ECO:0000313" key="3">
    <source>
        <dbReference type="EMBL" id="KAG7418527.1"/>
    </source>
</evidence>
<dbReference type="AlphaFoldDB" id="A0A8J5QEJ1"/>
<evidence type="ECO:0000313" key="7">
    <source>
        <dbReference type="EMBL" id="KAG7433095.1"/>
    </source>
</evidence>
<comment type="caution">
    <text evidence="9">The sequence shown here is derived from an EMBL/GenBank/DDBJ whole genome shotgun (WGS) entry which is preliminary data.</text>
</comment>
<dbReference type="EMBL" id="JAELUR010000015">
    <property type="protein sequence ID" value="KAG7423351.1"/>
    <property type="molecule type" value="Genomic_DNA"/>
</dbReference>
<protein>
    <submittedName>
        <fullName evidence="9">Uncharacterized protein</fullName>
    </submittedName>
</protein>
<organism evidence="9 10">
    <name type="scientific">Fusarium oxysporum f. sp. raphani</name>
    <dbReference type="NCBI Taxonomy" id="96318"/>
    <lineage>
        <taxon>Eukaryota</taxon>
        <taxon>Fungi</taxon>
        <taxon>Dikarya</taxon>
        <taxon>Ascomycota</taxon>
        <taxon>Pezizomycotina</taxon>
        <taxon>Sordariomycetes</taxon>
        <taxon>Hypocreomycetidae</taxon>
        <taxon>Hypocreales</taxon>
        <taxon>Nectriaceae</taxon>
        <taxon>Fusarium</taxon>
        <taxon>Fusarium oxysporum species complex</taxon>
    </lineage>
</organism>
<evidence type="ECO:0000313" key="10">
    <source>
        <dbReference type="Proteomes" id="UP000693942"/>
    </source>
</evidence>
<accession>A0A8J5QEJ1</accession>
<reference evidence="9" key="1">
    <citation type="submission" date="2021-04" db="EMBL/GenBank/DDBJ databases">
        <title>First draft genome resource for Brassicaceae pathogens Fusarium oxysporum f. sp. raphani and Fusarium oxysporum f. sp. rapae.</title>
        <authorList>
            <person name="Asai S."/>
        </authorList>
    </citation>
    <scope>NUCLEOTIDE SEQUENCE</scope>
    <source>
        <strain evidence="9">Tf1262</strain>
    </source>
</reference>
<evidence type="ECO:0000313" key="6">
    <source>
        <dbReference type="EMBL" id="KAG7428128.1"/>
    </source>
</evidence>
<feature type="coiled-coil region" evidence="1">
    <location>
        <begin position="39"/>
        <end position="115"/>
    </location>
</feature>
<evidence type="ECO:0000313" key="2">
    <source>
        <dbReference type="EMBL" id="KAG7402626.1"/>
    </source>
</evidence>
<dbReference type="EMBL" id="JAELUR010000002">
    <property type="protein sequence ID" value="KAG7436603.1"/>
    <property type="molecule type" value="Genomic_DNA"/>
</dbReference>
<gene>
    <name evidence="8" type="ORF">Forpi1262_v002160</name>
    <name evidence="9" type="ORF">Forpi1262_v003668</name>
    <name evidence="7" type="ORF">Forpi1262_v007136</name>
    <name evidence="6" type="ORF">Forpi1262_v011205</name>
    <name evidence="5" type="ORF">Forpi1262_v015144</name>
    <name evidence="4" type="ORF">Forpi1262_v015290</name>
    <name evidence="3" type="ORF">Forpi1262_v016495</name>
    <name evidence="2" type="ORF">Forpi1262_v018904</name>
</gene>
<keyword evidence="1" id="KW-0175">Coiled coil</keyword>
<dbReference type="EMBL" id="JAELUR010000019">
    <property type="protein sequence ID" value="KAG7418527.1"/>
    <property type="molecule type" value="Genomic_DNA"/>
</dbReference>
<evidence type="ECO:0000313" key="5">
    <source>
        <dbReference type="EMBL" id="KAG7423896.1"/>
    </source>
</evidence>
<dbReference type="EMBL" id="JAELUR010000004">
    <property type="protein sequence ID" value="KAG7433095.1"/>
    <property type="molecule type" value="Genomic_DNA"/>
</dbReference>
<evidence type="ECO:0000313" key="8">
    <source>
        <dbReference type="EMBL" id="KAG7435550.1"/>
    </source>
</evidence>
<name>A0A8J5QEJ1_FUSOX</name>
<dbReference type="EMBL" id="JAELUR010000002">
    <property type="protein sequence ID" value="KAG7435550.1"/>
    <property type="molecule type" value="Genomic_DNA"/>
</dbReference>
<dbReference type="EMBL" id="JAELUR010000008">
    <property type="protein sequence ID" value="KAG7428128.1"/>
    <property type="molecule type" value="Genomic_DNA"/>
</dbReference>
<sequence length="166" mass="19192">MPAHPTPPAIPGSRAEYEACYAEDPDKWYQYLSDAYAWMKEQESNQVAADRKLVELQVQVETQQEEILNLQNTLQAVQIEKSAAMMQRSWVEDRLDKKEKELEAARDEARQAIASRLPTLRLWERLRLLLPDLPPPPTFQNDYPTLRSLKLPAQTYAASVMPLQRN</sequence>
<dbReference type="EMBL" id="JAELUR010000042">
    <property type="protein sequence ID" value="KAG7402626.1"/>
    <property type="molecule type" value="Genomic_DNA"/>
</dbReference>